<dbReference type="OrthoDB" id="10612409at2759"/>
<feature type="compositionally biased region" description="Polar residues" evidence="1">
    <location>
        <begin position="39"/>
        <end position="51"/>
    </location>
</feature>
<organism evidence="2 3">
    <name type="scientific">Saprolegnia parasitica (strain CBS 223.65)</name>
    <dbReference type="NCBI Taxonomy" id="695850"/>
    <lineage>
        <taxon>Eukaryota</taxon>
        <taxon>Sar</taxon>
        <taxon>Stramenopiles</taxon>
        <taxon>Oomycota</taxon>
        <taxon>Saprolegniomycetes</taxon>
        <taxon>Saprolegniales</taxon>
        <taxon>Saprolegniaceae</taxon>
        <taxon>Saprolegnia</taxon>
    </lineage>
</organism>
<reference evidence="2 3" key="1">
    <citation type="journal article" date="2013" name="PLoS Genet.">
        <title>Distinctive expansion of potential virulence genes in the genome of the oomycete fish pathogen Saprolegnia parasitica.</title>
        <authorList>
            <person name="Jiang R.H."/>
            <person name="de Bruijn I."/>
            <person name="Haas B.J."/>
            <person name="Belmonte R."/>
            <person name="Lobach L."/>
            <person name="Christie J."/>
            <person name="van den Ackerveken G."/>
            <person name="Bottin A."/>
            <person name="Bulone V."/>
            <person name="Diaz-Moreno S.M."/>
            <person name="Dumas B."/>
            <person name="Fan L."/>
            <person name="Gaulin E."/>
            <person name="Govers F."/>
            <person name="Grenville-Briggs L.J."/>
            <person name="Horner N.R."/>
            <person name="Levin J.Z."/>
            <person name="Mammella M."/>
            <person name="Meijer H.J."/>
            <person name="Morris P."/>
            <person name="Nusbaum C."/>
            <person name="Oome S."/>
            <person name="Phillips A.J."/>
            <person name="van Rooyen D."/>
            <person name="Rzeszutek E."/>
            <person name="Saraiva M."/>
            <person name="Secombes C.J."/>
            <person name="Seidl M.F."/>
            <person name="Snel B."/>
            <person name="Stassen J.H."/>
            <person name="Sykes S."/>
            <person name="Tripathy S."/>
            <person name="van den Berg H."/>
            <person name="Vega-Arreguin J.C."/>
            <person name="Wawra S."/>
            <person name="Young S.K."/>
            <person name="Zeng Q."/>
            <person name="Dieguez-Uribeondo J."/>
            <person name="Russ C."/>
            <person name="Tyler B.M."/>
            <person name="van West P."/>
        </authorList>
    </citation>
    <scope>NUCLEOTIDE SEQUENCE [LARGE SCALE GENOMIC DNA]</scope>
    <source>
        <strain evidence="2 3">CBS 223.65</strain>
    </source>
</reference>
<evidence type="ECO:0000313" key="2">
    <source>
        <dbReference type="EMBL" id="KDO23704.1"/>
    </source>
</evidence>
<dbReference type="EMBL" id="KK583250">
    <property type="protein sequence ID" value="KDO23704.1"/>
    <property type="molecule type" value="Genomic_DNA"/>
</dbReference>
<dbReference type="RefSeq" id="XP_012205522.1">
    <property type="nucleotide sequence ID" value="XM_012350132.1"/>
</dbReference>
<dbReference type="AlphaFoldDB" id="A0A067BYY7"/>
<gene>
    <name evidence="2" type="ORF">SPRG_10482</name>
</gene>
<sequence length="169" mass="18355">MCPSRPRNVQEATSLEEKTTKLAPLDTEPPMTPRLLYHSSYSKPTRGSSARCTRRRQPESGPYQGYLLVCINEDLHKARPKPAVPPTPVNGDLVDAMMVDETTKCATEVNVLLQKSAGVAIERQAAAAHAEKAQCALTTYHGCTTSSHATIRGRCPGWTVSTMVLTPPP</sequence>
<accession>A0A067BYY7</accession>
<dbReference type="KEGG" id="spar:SPRG_10482"/>
<evidence type="ECO:0000256" key="1">
    <source>
        <dbReference type="SAM" id="MobiDB-lite"/>
    </source>
</evidence>
<name>A0A067BYY7_SAPPC</name>
<dbReference type="Proteomes" id="UP000030745">
    <property type="component" value="Unassembled WGS sequence"/>
</dbReference>
<proteinExistence type="predicted"/>
<evidence type="ECO:0000313" key="3">
    <source>
        <dbReference type="Proteomes" id="UP000030745"/>
    </source>
</evidence>
<dbReference type="GeneID" id="24132590"/>
<dbReference type="VEuPathDB" id="FungiDB:SPRG_10482"/>
<keyword evidence="3" id="KW-1185">Reference proteome</keyword>
<protein>
    <submittedName>
        <fullName evidence="2">Uncharacterized protein</fullName>
    </submittedName>
</protein>
<feature type="region of interest" description="Disordered" evidence="1">
    <location>
        <begin position="1"/>
        <end position="59"/>
    </location>
</feature>